<evidence type="ECO:0000259" key="9">
    <source>
        <dbReference type="Pfam" id="PF20730"/>
    </source>
</evidence>
<evidence type="ECO:0000256" key="7">
    <source>
        <dbReference type="SAM" id="Phobius"/>
    </source>
</evidence>
<dbReference type="Gene3D" id="3.30.240.20">
    <property type="entry name" value="bsu07140 like domains"/>
    <property type="match status" value="2"/>
</dbReference>
<dbReference type="GO" id="GO:0005886">
    <property type="term" value="C:plasma membrane"/>
    <property type="evidence" value="ECO:0007669"/>
    <property type="project" value="UniProtKB-SubCell"/>
</dbReference>
<evidence type="ECO:0000313" key="11">
    <source>
        <dbReference type="Proteomes" id="UP000248214"/>
    </source>
</evidence>
<name>A0A323T604_9BACI</name>
<keyword evidence="4 7" id="KW-0812">Transmembrane</keyword>
<keyword evidence="11" id="KW-1185">Reference proteome</keyword>
<feature type="transmembrane region" description="Helical" evidence="7">
    <location>
        <begin position="59"/>
        <end position="77"/>
    </location>
</feature>
<dbReference type="PANTHER" id="PTHR34582">
    <property type="entry name" value="UPF0702 TRANSMEMBRANE PROTEIN YCAP"/>
    <property type="match status" value="1"/>
</dbReference>
<keyword evidence="5 7" id="KW-1133">Transmembrane helix</keyword>
<accession>A0A323T604</accession>
<dbReference type="PANTHER" id="PTHR34582:SF5">
    <property type="entry name" value="UPF0702 TRANSMEMBRANE PROTEIN YETF"/>
    <property type="match status" value="1"/>
</dbReference>
<evidence type="ECO:0000259" key="8">
    <source>
        <dbReference type="Pfam" id="PF04239"/>
    </source>
</evidence>
<feature type="domain" description="YetF C-terminal" evidence="8">
    <location>
        <begin position="83"/>
        <end position="215"/>
    </location>
</feature>
<dbReference type="Pfam" id="PF04239">
    <property type="entry name" value="DUF421"/>
    <property type="match status" value="1"/>
</dbReference>
<keyword evidence="3" id="KW-1003">Cell membrane</keyword>
<evidence type="ECO:0000313" key="10">
    <source>
        <dbReference type="EMBL" id="PYZ91762.1"/>
    </source>
</evidence>
<organism evidence="10 11">
    <name type="scientific">Salipaludibacillus keqinensis</name>
    <dbReference type="NCBI Taxonomy" id="2045207"/>
    <lineage>
        <taxon>Bacteria</taxon>
        <taxon>Bacillati</taxon>
        <taxon>Bacillota</taxon>
        <taxon>Bacilli</taxon>
        <taxon>Bacillales</taxon>
        <taxon>Bacillaceae</taxon>
    </lineage>
</organism>
<dbReference type="Pfam" id="PF20730">
    <property type="entry name" value="YetF_N"/>
    <property type="match status" value="1"/>
</dbReference>
<dbReference type="OrthoDB" id="1076133at2"/>
<dbReference type="InterPro" id="IPR023090">
    <property type="entry name" value="UPF0702_alpha/beta_dom_sf"/>
</dbReference>
<dbReference type="InterPro" id="IPR007353">
    <property type="entry name" value="DUF421"/>
</dbReference>
<sequence>MEPTFFDMSIKLILGFFMLFLVTRLLGKTTIKQLTPFDFVSAIVLSELLGNGVFESNVPLHYIAFSIILWGLLMVVMENSLLKYKSLRGTLEGKPSIVIRNGHIDRKELKKNRMNINQLLSLLRQSEVFSVREVAYAILESNGEMSILKKSKYKKVTIGDLNLKVTSISLPVSLILDGEILEENLRELGFTRPWLTNQLSALGYPNSQGVLYAEWLDGDGLYVVPMEMKNRAE</sequence>
<reference evidence="10 11" key="1">
    <citation type="submission" date="2017-10" db="EMBL/GenBank/DDBJ databases">
        <title>Bacillus sp. nov., a halophilic bacterium isolated from a Keqin Lake.</title>
        <authorList>
            <person name="Wang H."/>
        </authorList>
    </citation>
    <scope>NUCLEOTIDE SEQUENCE [LARGE SCALE GENOMIC DNA]</scope>
    <source>
        <strain evidence="10 11">KQ-12</strain>
    </source>
</reference>
<evidence type="ECO:0000256" key="3">
    <source>
        <dbReference type="ARBA" id="ARBA00022475"/>
    </source>
</evidence>
<evidence type="ECO:0000256" key="6">
    <source>
        <dbReference type="ARBA" id="ARBA00023136"/>
    </source>
</evidence>
<dbReference type="InterPro" id="IPR048454">
    <property type="entry name" value="YetF_N"/>
</dbReference>
<comment type="subcellular location">
    <subcellularLocation>
        <location evidence="1">Cell membrane</location>
        <topology evidence="1">Multi-pass membrane protein</topology>
    </subcellularLocation>
</comment>
<gene>
    <name evidence="10" type="ORF">CR194_19260</name>
</gene>
<dbReference type="AlphaFoldDB" id="A0A323T604"/>
<feature type="domain" description="YetF-like N-terminal transmembrane" evidence="9">
    <location>
        <begin position="6"/>
        <end position="78"/>
    </location>
</feature>
<protein>
    <recommendedName>
        <fullName evidence="12">DUF421 domain-containing protein</fullName>
    </recommendedName>
</protein>
<evidence type="ECO:0000256" key="5">
    <source>
        <dbReference type="ARBA" id="ARBA00022989"/>
    </source>
</evidence>
<comment type="similarity">
    <text evidence="2">Belongs to the UPF0702 family.</text>
</comment>
<dbReference type="EMBL" id="PDOD01000006">
    <property type="protein sequence ID" value="PYZ91762.1"/>
    <property type="molecule type" value="Genomic_DNA"/>
</dbReference>
<dbReference type="Proteomes" id="UP000248214">
    <property type="component" value="Unassembled WGS sequence"/>
</dbReference>
<evidence type="ECO:0000256" key="4">
    <source>
        <dbReference type="ARBA" id="ARBA00022692"/>
    </source>
</evidence>
<keyword evidence="6 7" id="KW-0472">Membrane</keyword>
<comment type="caution">
    <text evidence="10">The sequence shown here is derived from an EMBL/GenBank/DDBJ whole genome shotgun (WGS) entry which is preliminary data.</text>
</comment>
<evidence type="ECO:0000256" key="2">
    <source>
        <dbReference type="ARBA" id="ARBA00006448"/>
    </source>
</evidence>
<proteinExistence type="inferred from homology"/>
<evidence type="ECO:0000256" key="1">
    <source>
        <dbReference type="ARBA" id="ARBA00004651"/>
    </source>
</evidence>
<evidence type="ECO:0008006" key="12">
    <source>
        <dbReference type="Google" id="ProtNLM"/>
    </source>
</evidence>